<feature type="compositionally biased region" description="Polar residues" evidence="3">
    <location>
        <begin position="550"/>
        <end position="561"/>
    </location>
</feature>
<keyword evidence="1 2" id="KW-0728">SH3 domain</keyword>
<feature type="compositionally biased region" description="Polar residues" evidence="3">
    <location>
        <begin position="634"/>
        <end position="644"/>
    </location>
</feature>
<proteinExistence type="predicted"/>
<dbReference type="InterPro" id="IPR015915">
    <property type="entry name" value="Kelch-typ_b-propeller"/>
</dbReference>
<evidence type="ECO:0000256" key="5">
    <source>
        <dbReference type="SAM" id="SignalP"/>
    </source>
</evidence>
<evidence type="ECO:0000256" key="3">
    <source>
        <dbReference type="SAM" id="MobiDB-lite"/>
    </source>
</evidence>
<evidence type="ECO:0000256" key="2">
    <source>
        <dbReference type="PROSITE-ProRule" id="PRU00192"/>
    </source>
</evidence>
<feature type="region of interest" description="Disordered" evidence="3">
    <location>
        <begin position="356"/>
        <end position="470"/>
    </location>
</feature>
<accession>A0A507EFS6</accession>
<feature type="region of interest" description="Disordered" evidence="3">
    <location>
        <begin position="765"/>
        <end position="785"/>
    </location>
</feature>
<dbReference type="InterPro" id="IPR001452">
    <property type="entry name" value="SH3_domain"/>
</dbReference>
<evidence type="ECO:0000259" key="6">
    <source>
        <dbReference type="PROSITE" id="PS50002"/>
    </source>
</evidence>
<keyword evidence="4" id="KW-1133">Transmembrane helix</keyword>
<dbReference type="PROSITE" id="PS50002">
    <property type="entry name" value="SH3"/>
    <property type="match status" value="1"/>
</dbReference>
<sequence>MNAVTVLAGLLVLAAGSDLHHSALAAPTASTILRWRDHHQAFVGSRGVFFVGGNVEKEWKLDLGQNGGAIKFKGDSSVHLLNSADAKVSPVPTTFPPLIGHSCAVHEASQVAYCTGGFHGDKLQSPMRAENEFWRYDTRTDTVTNGTVGQFVPRAFHSSVFIGDVLYQFGGLDCLDCPSVVAHGAQQTVQYNIASNAASLVPLAGGDVPTEILGSCAVPLPDGTALLIGGVRIRPSVATLSPQLWRFDPKSKSQTFSPITNVTGTGPNPRWGISCSLGPDKRLAYVHGGCDPSGAASVDSGVYTLDFNTMAWTSIGSSGTGPSSRCFSAGAMINGYFVVHGGQKSAALNVAAPAAPVSVPTQPKPASVSHIPTSAQPNQPQPSIVPPRPLETRPPTSAPQRRPSPSPSSNPGRPQAPNLEPDVVSPPSAGRPSRPSRPSEVETESDSASSEEQSNPNPTSGQNPDWRVTRPSWWPDGLMFPPPGIDIAQSIPIPERLPWSERFLRRRQSVHEMMDDAGIWVFDTRSKAWTTPLALEGTARDATDSGPTIAEQQQIAPPNESSARTKVIIAALFVSMIAAAVIFGLMMYYWWRNNGNRPSRSEMRQAAKRSGVARIFRVRMKRRNEPRSDRDAGSQATLLSTAPRDSQGRQYLDPDRNVVIPLLAPIHVDQGPFMEVGLNENKPLNPYNNMPQDLSALSRNLGDISYMKLDRADGSALPARHESVFRKKTPQEMIEAGSSSQYTAHSVSEAVGVAVADAMHNLGSAAPAAPASSSSPTNTHSTTGFTLDQPLQYMVVYPHIPRLADEIELLPGDTIAVGKIYRDGWCRGTNLRTGLSGVFPLLAVEEAEDNASMNSLDNNAAASTNVDFGWWNDGGYFGEPASEPVAPQSPGYTSEFSASGLAGNSLLLGGGTGDRGYGTVKKTVPQSPQLPAGPGSATSPDHPSPASGSTKASDVVSPTHSNQQKNLLHDEEHHDRAATQSLL</sequence>
<dbReference type="InterPro" id="IPR036028">
    <property type="entry name" value="SH3-like_dom_sf"/>
</dbReference>
<reference evidence="7 8" key="1">
    <citation type="journal article" date="2019" name="Sci. Rep.">
        <title>Comparative genomics of chytrid fungi reveal insights into the obligate biotrophic and pathogenic lifestyle of Synchytrium endobioticum.</title>
        <authorList>
            <person name="van de Vossenberg B.T.L.H."/>
            <person name="Warris S."/>
            <person name="Nguyen H.D.T."/>
            <person name="van Gent-Pelzer M.P.E."/>
            <person name="Joly D.L."/>
            <person name="van de Geest H.C."/>
            <person name="Bonants P.J.M."/>
            <person name="Smith D.S."/>
            <person name="Levesque C.A."/>
            <person name="van der Lee T.A.J."/>
        </authorList>
    </citation>
    <scope>NUCLEOTIDE SEQUENCE [LARGE SCALE GENOMIC DNA]</scope>
    <source>
        <strain evidence="7 8">CBS 809.83</strain>
    </source>
</reference>
<feature type="transmembrane region" description="Helical" evidence="4">
    <location>
        <begin position="567"/>
        <end position="591"/>
    </location>
</feature>
<dbReference type="SUPFAM" id="SSF50044">
    <property type="entry name" value="SH3-domain"/>
    <property type="match status" value="1"/>
</dbReference>
<feature type="region of interest" description="Disordered" evidence="3">
    <location>
        <begin position="539"/>
        <end position="561"/>
    </location>
</feature>
<dbReference type="STRING" id="109895.A0A507EFS6"/>
<evidence type="ECO:0000313" key="8">
    <source>
        <dbReference type="Proteomes" id="UP000318582"/>
    </source>
</evidence>
<feature type="domain" description="SH3" evidence="6">
    <location>
        <begin position="788"/>
        <end position="849"/>
    </location>
</feature>
<comment type="caution">
    <text evidence="7">The sequence shown here is derived from an EMBL/GenBank/DDBJ whole genome shotgun (WGS) entry which is preliminary data.</text>
</comment>
<dbReference type="SUPFAM" id="SSF117281">
    <property type="entry name" value="Kelch motif"/>
    <property type="match status" value="1"/>
</dbReference>
<evidence type="ECO:0000256" key="4">
    <source>
        <dbReference type="SAM" id="Phobius"/>
    </source>
</evidence>
<feature type="compositionally biased region" description="Polar residues" evidence="3">
    <location>
        <begin position="936"/>
        <end position="966"/>
    </location>
</feature>
<name>A0A507EFS6_9FUNG</name>
<feature type="signal peptide" evidence="5">
    <location>
        <begin position="1"/>
        <end position="25"/>
    </location>
</feature>
<evidence type="ECO:0000313" key="7">
    <source>
        <dbReference type="EMBL" id="TPX62622.1"/>
    </source>
</evidence>
<feature type="compositionally biased region" description="Low complexity" evidence="3">
    <location>
        <begin position="765"/>
        <end position="776"/>
    </location>
</feature>
<dbReference type="AlphaFoldDB" id="A0A507EFS6"/>
<feature type="compositionally biased region" description="Low complexity" evidence="3">
    <location>
        <begin position="425"/>
        <end position="438"/>
    </location>
</feature>
<keyword evidence="4" id="KW-0812">Transmembrane</keyword>
<feature type="chain" id="PRO_5021335626" description="SH3 domain-containing protein" evidence="5">
    <location>
        <begin position="26"/>
        <end position="983"/>
    </location>
</feature>
<gene>
    <name evidence="7" type="ORF">PhCBS80983_g00415</name>
</gene>
<dbReference type="PANTHER" id="PTHR23244">
    <property type="entry name" value="KELCH REPEAT DOMAIN"/>
    <property type="match status" value="1"/>
</dbReference>
<dbReference type="EMBL" id="QEAQ01000002">
    <property type="protein sequence ID" value="TPX62622.1"/>
    <property type="molecule type" value="Genomic_DNA"/>
</dbReference>
<dbReference type="SMART" id="SM00326">
    <property type="entry name" value="SH3"/>
    <property type="match status" value="1"/>
</dbReference>
<protein>
    <recommendedName>
        <fullName evidence="6">SH3 domain-containing protein</fullName>
    </recommendedName>
</protein>
<evidence type="ECO:0000256" key="1">
    <source>
        <dbReference type="ARBA" id="ARBA00022443"/>
    </source>
</evidence>
<dbReference type="Gene3D" id="2.30.30.40">
    <property type="entry name" value="SH3 Domains"/>
    <property type="match status" value="1"/>
</dbReference>
<dbReference type="Gene3D" id="2.120.10.80">
    <property type="entry name" value="Kelch-type beta propeller"/>
    <property type="match status" value="2"/>
</dbReference>
<keyword evidence="8" id="KW-1185">Reference proteome</keyword>
<organism evidence="7 8">
    <name type="scientific">Powellomyces hirtus</name>
    <dbReference type="NCBI Taxonomy" id="109895"/>
    <lineage>
        <taxon>Eukaryota</taxon>
        <taxon>Fungi</taxon>
        <taxon>Fungi incertae sedis</taxon>
        <taxon>Chytridiomycota</taxon>
        <taxon>Chytridiomycota incertae sedis</taxon>
        <taxon>Chytridiomycetes</taxon>
        <taxon>Spizellomycetales</taxon>
        <taxon>Powellomycetaceae</taxon>
        <taxon>Powellomyces</taxon>
    </lineage>
</organism>
<feature type="compositionally biased region" description="Pro residues" evidence="3">
    <location>
        <begin position="379"/>
        <end position="389"/>
    </location>
</feature>
<dbReference type="PANTHER" id="PTHR23244:SF456">
    <property type="entry name" value="MULTIPLE EPIDERMAL GROWTH FACTOR-LIKE DOMAINS PROTEIN 8"/>
    <property type="match status" value="1"/>
</dbReference>
<feature type="region of interest" description="Disordered" evidence="3">
    <location>
        <begin position="913"/>
        <end position="983"/>
    </location>
</feature>
<keyword evidence="4" id="KW-0472">Membrane</keyword>
<dbReference type="Pfam" id="PF14604">
    <property type="entry name" value="SH3_9"/>
    <property type="match status" value="1"/>
</dbReference>
<feature type="compositionally biased region" description="Basic and acidic residues" evidence="3">
    <location>
        <begin position="967"/>
        <end position="977"/>
    </location>
</feature>
<feature type="compositionally biased region" description="Basic and acidic residues" evidence="3">
    <location>
        <begin position="623"/>
        <end position="632"/>
    </location>
</feature>
<feature type="compositionally biased region" description="Polar residues" evidence="3">
    <location>
        <begin position="446"/>
        <end position="463"/>
    </location>
</feature>
<keyword evidence="5" id="KW-0732">Signal</keyword>
<dbReference type="Proteomes" id="UP000318582">
    <property type="component" value="Unassembled WGS sequence"/>
</dbReference>
<feature type="region of interest" description="Disordered" evidence="3">
    <location>
        <begin position="620"/>
        <end position="651"/>
    </location>
</feature>